<dbReference type="InterPro" id="IPR002828">
    <property type="entry name" value="SurE-like_Pase/nucleotidase"/>
</dbReference>
<accession>A0A6A5RX49</accession>
<keyword evidence="7" id="KW-1185">Reference proteome</keyword>
<comment type="similarity">
    <text evidence="1">Belongs to the SurE nucleotidase family.</text>
</comment>
<dbReference type="PANTHER" id="PTHR30457">
    <property type="entry name" value="5'-NUCLEOTIDASE SURE"/>
    <property type="match status" value="1"/>
</dbReference>
<dbReference type="GO" id="GO:0008252">
    <property type="term" value="F:nucleotidase activity"/>
    <property type="evidence" value="ECO:0007669"/>
    <property type="project" value="InterPro"/>
</dbReference>
<name>A0A6A5RX49_9PLEO</name>
<gene>
    <name evidence="6" type="ORF">M421DRAFT_98339</name>
</gene>
<dbReference type="EMBL" id="ML978959">
    <property type="protein sequence ID" value="KAF1932129.1"/>
    <property type="molecule type" value="Genomic_DNA"/>
</dbReference>
<proteinExistence type="inferred from homology"/>
<feature type="signal peptide" evidence="4">
    <location>
        <begin position="1"/>
        <end position="21"/>
    </location>
</feature>
<dbReference type="PANTHER" id="PTHR30457:SF0">
    <property type="entry name" value="PHOSPHATASE, PUTATIVE (AFU_ORTHOLOGUE AFUA_4G01070)-RELATED"/>
    <property type="match status" value="1"/>
</dbReference>
<evidence type="ECO:0000313" key="6">
    <source>
        <dbReference type="EMBL" id="KAF1932129.1"/>
    </source>
</evidence>
<evidence type="ECO:0000256" key="3">
    <source>
        <dbReference type="ARBA" id="ARBA00022801"/>
    </source>
</evidence>
<dbReference type="Gene3D" id="3.40.1210.10">
    <property type="entry name" value="Survival protein SurE-like phosphatase/nucleotidase"/>
    <property type="match status" value="1"/>
</dbReference>
<dbReference type="AlphaFoldDB" id="A0A6A5RX49"/>
<evidence type="ECO:0000259" key="5">
    <source>
        <dbReference type="Pfam" id="PF01975"/>
    </source>
</evidence>
<evidence type="ECO:0000256" key="1">
    <source>
        <dbReference type="ARBA" id="ARBA00011062"/>
    </source>
</evidence>
<keyword evidence="2" id="KW-0479">Metal-binding</keyword>
<sequence length="352" mass="37145">MRVSLSTVLTAALGLASSSNALRILMGNDDGFGSGNLRELYKLLKEAGHEVLVVAPAQQQSGKGSTVIWAEGANLTVASQYDIVPAGSKSVGRDPNDEDIWYYDGTPAACTFVALDYVLPRYYPDWHGTADLFVSGPNYGTNLGAFVMGLSGTVGATFAAVSRSIPGIATSASNKAVPYFNVTGPNHPAMLAAKVSFEVVNEFIENTPSGQSILPLGYGVNVNIPELVNGTTPPVVKTRLTGNANTDVAVYNETSGLFTWDNLDPVAAGINAAYNGDTSLPGETWVVAGGSISVSVFTMDFSAPETTYTELVYGKVESLFSGGNGTKTGYSKRMMEDRMRKRGVMMTGRDAL</sequence>
<reference evidence="6" key="1">
    <citation type="journal article" date="2020" name="Stud. Mycol.">
        <title>101 Dothideomycetes genomes: a test case for predicting lifestyles and emergence of pathogens.</title>
        <authorList>
            <person name="Haridas S."/>
            <person name="Albert R."/>
            <person name="Binder M."/>
            <person name="Bloem J."/>
            <person name="Labutti K."/>
            <person name="Salamov A."/>
            <person name="Andreopoulos B."/>
            <person name="Baker S."/>
            <person name="Barry K."/>
            <person name="Bills G."/>
            <person name="Bluhm B."/>
            <person name="Cannon C."/>
            <person name="Castanera R."/>
            <person name="Culley D."/>
            <person name="Daum C."/>
            <person name="Ezra D."/>
            <person name="Gonzalez J."/>
            <person name="Henrissat B."/>
            <person name="Kuo A."/>
            <person name="Liang C."/>
            <person name="Lipzen A."/>
            <person name="Lutzoni F."/>
            <person name="Magnuson J."/>
            <person name="Mondo S."/>
            <person name="Nolan M."/>
            <person name="Ohm R."/>
            <person name="Pangilinan J."/>
            <person name="Park H.-J."/>
            <person name="Ramirez L."/>
            <person name="Alfaro M."/>
            <person name="Sun H."/>
            <person name="Tritt A."/>
            <person name="Yoshinaga Y."/>
            <person name="Zwiers L.-H."/>
            <person name="Turgeon B."/>
            <person name="Goodwin S."/>
            <person name="Spatafora J."/>
            <person name="Crous P."/>
            <person name="Grigoriev I."/>
        </authorList>
    </citation>
    <scope>NUCLEOTIDE SEQUENCE</scope>
    <source>
        <strain evidence="6">CBS 183.55</strain>
    </source>
</reference>
<dbReference type="InterPro" id="IPR036523">
    <property type="entry name" value="SurE-like_sf"/>
</dbReference>
<feature type="chain" id="PRO_5025579353" evidence="4">
    <location>
        <begin position="22"/>
        <end position="352"/>
    </location>
</feature>
<evidence type="ECO:0000313" key="7">
    <source>
        <dbReference type="Proteomes" id="UP000800082"/>
    </source>
</evidence>
<dbReference type="Proteomes" id="UP000800082">
    <property type="component" value="Unassembled WGS sequence"/>
</dbReference>
<protein>
    <submittedName>
        <fullName evidence="6">Acid phosphatase</fullName>
    </submittedName>
</protein>
<keyword evidence="3" id="KW-0378">Hydrolase</keyword>
<keyword evidence="4" id="KW-0732">Signal</keyword>
<evidence type="ECO:0000256" key="2">
    <source>
        <dbReference type="ARBA" id="ARBA00022723"/>
    </source>
</evidence>
<dbReference type="OrthoDB" id="4018688at2759"/>
<dbReference type="InterPro" id="IPR030048">
    <property type="entry name" value="SurE"/>
</dbReference>
<dbReference type="GO" id="GO:0046872">
    <property type="term" value="F:metal ion binding"/>
    <property type="evidence" value="ECO:0007669"/>
    <property type="project" value="UniProtKB-KW"/>
</dbReference>
<dbReference type="NCBIfam" id="TIGR00087">
    <property type="entry name" value="surE"/>
    <property type="match status" value="1"/>
</dbReference>
<dbReference type="Pfam" id="PF01975">
    <property type="entry name" value="SurE"/>
    <property type="match status" value="1"/>
</dbReference>
<evidence type="ECO:0000256" key="4">
    <source>
        <dbReference type="SAM" id="SignalP"/>
    </source>
</evidence>
<feature type="domain" description="Survival protein SurE-like phosphatase/nucleotidase" evidence="5">
    <location>
        <begin position="24"/>
        <end position="240"/>
    </location>
</feature>
<dbReference type="RefSeq" id="XP_033452377.1">
    <property type="nucleotide sequence ID" value="XM_033598601.1"/>
</dbReference>
<dbReference type="GeneID" id="54356268"/>
<dbReference type="SUPFAM" id="SSF64167">
    <property type="entry name" value="SurE-like"/>
    <property type="match status" value="1"/>
</dbReference>
<organism evidence="6 7">
    <name type="scientific">Didymella exigua CBS 183.55</name>
    <dbReference type="NCBI Taxonomy" id="1150837"/>
    <lineage>
        <taxon>Eukaryota</taxon>
        <taxon>Fungi</taxon>
        <taxon>Dikarya</taxon>
        <taxon>Ascomycota</taxon>
        <taxon>Pezizomycotina</taxon>
        <taxon>Dothideomycetes</taxon>
        <taxon>Pleosporomycetidae</taxon>
        <taxon>Pleosporales</taxon>
        <taxon>Pleosporineae</taxon>
        <taxon>Didymellaceae</taxon>
        <taxon>Didymella</taxon>
    </lineage>
</organism>